<sequence length="478" mass="51333">MELDPLNPASLSPGTRVGPWRVMDRRGWGAYGAVYRAFHVEGNSGPVALKLALHAGDERFAREVELLSRLRHPSIPRLVDHGHWRASGLPYPYLAMQWVEGVSLYEWARVRRPSSRQVLHVLASLARALEAVHAAGGVHRDVKGDNVLVSAADGQVFLTDFGSGHYVGAATLTSPPFPPGTLPYRSPEAWRSMRLPLDKAATPYAPGPADDVFALGITAYRLVTGEYPPPTVPTHEESEVWRLEGTGPRPPRGVNVRCCEELSGLVSRMLSVRPEARGSASELAEALERAARNAGPEADVPLFAREDFESVEERFIPRRAPLRVPRNHGWSRLAAAGLGGAVALSTVWMLSLRPGQQVHAPVLEEAKDGGTVAVGDAALTAPVPLTRAPSAWSTIAVDLPTTPLPSQIRPDAAGRCPSRAQVALNGGCWVKLAVPLKDCDASVNYYVHNGACYGPVFRPGRPPTSGPTGNSGDNAHHP</sequence>
<evidence type="ECO:0000313" key="6">
    <source>
        <dbReference type="EMBL" id="NMO23584.1"/>
    </source>
</evidence>
<dbReference type="SUPFAM" id="SSF56112">
    <property type="entry name" value="Protein kinase-like (PK-like)"/>
    <property type="match status" value="1"/>
</dbReference>
<name>A0A848M2N9_9BACT</name>
<dbReference type="CDD" id="cd14014">
    <property type="entry name" value="STKc_PknB_like"/>
    <property type="match status" value="1"/>
</dbReference>
<evidence type="ECO:0000256" key="4">
    <source>
        <dbReference type="ARBA" id="ARBA00022840"/>
    </source>
</evidence>
<evidence type="ECO:0000259" key="5">
    <source>
        <dbReference type="PROSITE" id="PS50011"/>
    </source>
</evidence>
<keyword evidence="3 6" id="KW-0418">Kinase</keyword>
<reference evidence="6 7" key="1">
    <citation type="submission" date="2020-04" db="EMBL/GenBank/DDBJ databases">
        <title>Draft genome of Pyxidicoccus fallax type strain.</title>
        <authorList>
            <person name="Whitworth D.E."/>
        </authorList>
    </citation>
    <scope>NUCLEOTIDE SEQUENCE [LARGE SCALE GENOMIC DNA]</scope>
    <source>
        <strain evidence="6 7">DSM 14698</strain>
    </source>
</reference>
<dbReference type="PANTHER" id="PTHR43289:SF6">
    <property type="entry name" value="SERINE_THREONINE-PROTEIN KINASE NEKL-3"/>
    <property type="match status" value="1"/>
</dbReference>
<dbReference type="Proteomes" id="UP000518300">
    <property type="component" value="Unassembled WGS sequence"/>
</dbReference>
<keyword evidence="2" id="KW-0547">Nucleotide-binding</keyword>
<dbReference type="InterPro" id="IPR000719">
    <property type="entry name" value="Prot_kinase_dom"/>
</dbReference>
<dbReference type="EMBL" id="JABBJJ010000673">
    <property type="protein sequence ID" value="NMO23584.1"/>
    <property type="molecule type" value="Genomic_DNA"/>
</dbReference>
<evidence type="ECO:0000256" key="1">
    <source>
        <dbReference type="ARBA" id="ARBA00022679"/>
    </source>
</evidence>
<gene>
    <name evidence="6" type="ORF">HG543_53350</name>
</gene>
<keyword evidence="7" id="KW-1185">Reference proteome</keyword>
<keyword evidence="1" id="KW-0808">Transferase</keyword>
<evidence type="ECO:0000256" key="2">
    <source>
        <dbReference type="ARBA" id="ARBA00022741"/>
    </source>
</evidence>
<dbReference type="Gene3D" id="3.30.200.20">
    <property type="entry name" value="Phosphorylase Kinase, domain 1"/>
    <property type="match status" value="1"/>
</dbReference>
<dbReference type="GO" id="GO:0005524">
    <property type="term" value="F:ATP binding"/>
    <property type="evidence" value="ECO:0007669"/>
    <property type="project" value="UniProtKB-KW"/>
</dbReference>
<evidence type="ECO:0000256" key="3">
    <source>
        <dbReference type="ARBA" id="ARBA00022777"/>
    </source>
</evidence>
<protein>
    <submittedName>
        <fullName evidence="6">Serine/threonine protein kinase</fullName>
    </submittedName>
</protein>
<dbReference type="Pfam" id="PF00069">
    <property type="entry name" value="Pkinase"/>
    <property type="match status" value="1"/>
</dbReference>
<dbReference type="Gene3D" id="1.10.510.10">
    <property type="entry name" value="Transferase(Phosphotransferase) domain 1"/>
    <property type="match status" value="1"/>
</dbReference>
<dbReference type="InterPro" id="IPR011009">
    <property type="entry name" value="Kinase-like_dom_sf"/>
</dbReference>
<keyword evidence="6" id="KW-0723">Serine/threonine-protein kinase</keyword>
<dbReference type="AlphaFoldDB" id="A0A848M2N9"/>
<dbReference type="RefSeq" id="WP_169352634.1">
    <property type="nucleotide sequence ID" value="NZ_JABBJJ010000673.1"/>
</dbReference>
<comment type="caution">
    <text evidence="6">The sequence shown here is derived from an EMBL/GenBank/DDBJ whole genome shotgun (WGS) entry which is preliminary data.</text>
</comment>
<proteinExistence type="predicted"/>
<dbReference type="PANTHER" id="PTHR43289">
    <property type="entry name" value="MITOGEN-ACTIVATED PROTEIN KINASE KINASE KINASE 20-RELATED"/>
    <property type="match status" value="1"/>
</dbReference>
<keyword evidence="4" id="KW-0067">ATP-binding</keyword>
<feature type="domain" description="Protein kinase" evidence="5">
    <location>
        <begin position="20"/>
        <end position="303"/>
    </location>
</feature>
<accession>A0A848M2N9</accession>
<evidence type="ECO:0000313" key="7">
    <source>
        <dbReference type="Proteomes" id="UP000518300"/>
    </source>
</evidence>
<dbReference type="GO" id="GO:0004674">
    <property type="term" value="F:protein serine/threonine kinase activity"/>
    <property type="evidence" value="ECO:0007669"/>
    <property type="project" value="UniProtKB-KW"/>
</dbReference>
<dbReference type="PROSITE" id="PS50011">
    <property type="entry name" value="PROTEIN_KINASE_DOM"/>
    <property type="match status" value="1"/>
</dbReference>
<organism evidence="6 7">
    <name type="scientific">Pyxidicoccus fallax</name>
    <dbReference type="NCBI Taxonomy" id="394095"/>
    <lineage>
        <taxon>Bacteria</taxon>
        <taxon>Pseudomonadati</taxon>
        <taxon>Myxococcota</taxon>
        <taxon>Myxococcia</taxon>
        <taxon>Myxococcales</taxon>
        <taxon>Cystobacterineae</taxon>
        <taxon>Myxococcaceae</taxon>
        <taxon>Pyxidicoccus</taxon>
    </lineage>
</organism>
<dbReference type="SMART" id="SM00220">
    <property type="entry name" value="S_TKc"/>
    <property type="match status" value="1"/>
</dbReference>